<dbReference type="Gene3D" id="3.55.50.30">
    <property type="match status" value="1"/>
</dbReference>
<feature type="domain" description="FecR protein" evidence="2">
    <location>
        <begin position="187"/>
        <end position="283"/>
    </location>
</feature>
<dbReference type="PANTHER" id="PTHR30273:SF2">
    <property type="entry name" value="PROTEIN FECR"/>
    <property type="match status" value="1"/>
</dbReference>
<feature type="domain" description="Protein FecR C-terminal" evidence="3">
    <location>
        <begin position="323"/>
        <end position="392"/>
    </location>
</feature>
<dbReference type="InterPro" id="IPR032508">
    <property type="entry name" value="FecR_C"/>
</dbReference>
<dbReference type="RefSeq" id="WP_274265802.1">
    <property type="nucleotide sequence ID" value="NZ_CP117880.1"/>
</dbReference>
<keyword evidence="1" id="KW-0812">Transmembrane</keyword>
<keyword evidence="5" id="KW-1185">Reference proteome</keyword>
<accession>A0ABY7WBM7</accession>
<reference evidence="4 5" key="1">
    <citation type="submission" date="2023-02" db="EMBL/GenBank/DDBJ databases">
        <title>Genome sequence of Sphingobacterium sp. KACC 22765.</title>
        <authorList>
            <person name="Kim S."/>
            <person name="Heo J."/>
            <person name="Kwon S.-W."/>
        </authorList>
    </citation>
    <scope>NUCLEOTIDE SEQUENCE [LARGE SCALE GENOMIC DNA]</scope>
    <source>
        <strain evidence="4 5">KACC 22765</strain>
    </source>
</reference>
<feature type="transmembrane region" description="Helical" evidence="1">
    <location>
        <begin position="86"/>
        <end position="105"/>
    </location>
</feature>
<dbReference type="Gene3D" id="2.60.120.1440">
    <property type="match status" value="1"/>
</dbReference>
<evidence type="ECO:0000256" key="1">
    <source>
        <dbReference type="SAM" id="Phobius"/>
    </source>
</evidence>
<evidence type="ECO:0000313" key="5">
    <source>
        <dbReference type="Proteomes" id="UP001221558"/>
    </source>
</evidence>
<evidence type="ECO:0000259" key="3">
    <source>
        <dbReference type="Pfam" id="PF16344"/>
    </source>
</evidence>
<dbReference type="Pfam" id="PF04773">
    <property type="entry name" value="FecR"/>
    <property type="match status" value="1"/>
</dbReference>
<keyword evidence="1" id="KW-1133">Transmembrane helix</keyword>
<dbReference type="EMBL" id="CP117880">
    <property type="protein sequence ID" value="WDF67066.1"/>
    <property type="molecule type" value="Genomic_DNA"/>
</dbReference>
<sequence>MKEFNEKHIETLFQKVYSNSATESEIREYYSMLSDERTCSFIAELMQSALRDSINIEKDYDRRKAVFERIKGVDIWSNKRARNHRIYRFSFAAASAVVLFGLFFWKGQLRYSPNDRQLPGLQSANSDVKAGVEAAILTVDNGFQIDLAENTSGNFGLHSGTEIKANGDGELVYSYSGRGYHGSQHHSIRTKNGQHYKLRLPDGTKLWMNAGSEVRFLPTLVEGNTRKIFLSGEAYFEVAKDSKSPFVVETNLQSIYVLGTHFNVSAYPDDRKVTTSLLEGKVKISAHGNQYVLIPGQKVISTSTETVLSKTKAEDAVDWQQGEFVLNGIKLSEALKKIARWYDVDVVYLEKGDDQILYGGWISNKQPLSVILKAIEDLGSVRFSLEGRQVIVNNPNR</sequence>
<dbReference type="Pfam" id="PF16344">
    <property type="entry name" value="FecR_C"/>
    <property type="match status" value="1"/>
</dbReference>
<name>A0ABY7WBM7_9SPHI</name>
<dbReference type="InterPro" id="IPR012373">
    <property type="entry name" value="Ferrdict_sens_TM"/>
</dbReference>
<gene>
    <name evidence="4" type="ORF">PQ465_12195</name>
</gene>
<keyword evidence="1" id="KW-0472">Membrane</keyword>
<dbReference type="InterPro" id="IPR006860">
    <property type="entry name" value="FecR"/>
</dbReference>
<dbReference type="Proteomes" id="UP001221558">
    <property type="component" value="Chromosome"/>
</dbReference>
<protein>
    <submittedName>
        <fullName evidence="4">FecR domain-containing protein</fullName>
    </submittedName>
</protein>
<evidence type="ECO:0000313" key="4">
    <source>
        <dbReference type="EMBL" id="WDF67066.1"/>
    </source>
</evidence>
<organism evidence="4 5">
    <name type="scientific">Sphingobacterium oryzagri</name>
    <dbReference type="NCBI Taxonomy" id="3025669"/>
    <lineage>
        <taxon>Bacteria</taxon>
        <taxon>Pseudomonadati</taxon>
        <taxon>Bacteroidota</taxon>
        <taxon>Sphingobacteriia</taxon>
        <taxon>Sphingobacteriales</taxon>
        <taxon>Sphingobacteriaceae</taxon>
        <taxon>Sphingobacterium</taxon>
    </lineage>
</organism>
<proteinExistence type="predicted"/>
<evidence type="ECO:0000259" key="2">
    <source>
        <dbReference type="Pfam" id="PF04773"/>
    </source>
</evidence>
<dbReference type="PANTHER" id="PTHR30273">
    <property type="entry name" value="PERIPLASMIC SIGNAL SENSOR AND SIGMA FACTOR ACTIVATOR FECR-RELATED"/>
    <property type="match status" value="1"/>
</dbReference>